<dbReference type="InterPro" id="IPR051230">
    <property type="entry name" value="APP-Binding"/>
</dbReference>
<evidence type="ECO:0000313" key="3">
    <source>
        <dbReference type="EMBL" id="VDK19656.1"/>
    </source>
</evidence>
<dbReference type="GO" id="GO:0005737">
    <property type="term" value="C:cytoplasm"/>
    <property type="evidence" value="ECO:0007669"/>
    <property type="project" value="TreeGrafter"/>
</dbReference>
<dbReference type="Pfam" id="PF00595">
    <property type="entry name" value="PDZ"/>
    <property type="match status" value="1"/>
</dbReference>
<dbReference type="PROSITE" id="PS50106">
    <property type="entry name" value="PDZ"/>
    <property type="match status" value="2"/>
</dbReference>
<dbReference type="OrthoDB" id="10059177at2759"/>
<evidence type="ECO:0000259" key="2">
    <source>
        <dbReference type="PROSITE" id="PS50106"/>
    </source>
</evidence>
<proteinExistence type="predicted"/>
<feature type="non-terminal residue" evidence="3">
    <location>
        <position position="197"/>
    </location>
</feature>
<keyword evidence="4" id="KW-1185">Reference proteome</keyword>
<evidence type="ECO:0000256" key="1">
    <source>
        <dbReference type="ARBA" id="ARBA00022737"/>
    </source>
</evidence>
<dbReference type="SUPFAM" id="SSF50156">
    <property type="entry name" value="PDZ domain-like"/>
    <property type="match status" value="2"/>
</dbReference>
<dbReference type="SMART" id="SM00228">
    <property type="entry name" value="PDZ"/>
    <property type="match status" value="1"/>
</dbReference>
<feature type="domain" description="PDZ" evidence="2">
    <location>
        <begin position="145"/>
        <end position="197"/>
    </location>
</feature>
<dbReference type="AlphaFoldDB" id="A0A3P6N3G5"/>
<name>A0A3P6N3G5_ANISI</name>
<dbReference type="EMBL" id="UYRR01002694">
    <property type="protein sequence ID" value="VDK19656.1"/>
    <property type="molecule type" value="Genomic_DNA"/>
</dbReference>
<gene>
    <name evidence="3" type="ORF">ASIM_LOCUS2127</name>
</gene>
<reference evidence="3 4" key="1">
    <citation type="submission" date="2018-11" db="EMBL/GenBank/DDBJ databases">
        <authorList>
            <consortium name="Pathogen Informatics"/>
        </authorList>
    </citation>
    <scope>NUCLEOTIDE SEQUENCE [LARGE SCALE GENOMIC DNA]</scope>
</reference>
<protein>
    <recommendedName>
        <fullName evidence="2">PDZ domain-containing protein</fullName>
    </recommendedName>
</protein>
<feature type="domain" description="PDZ" evidence="2">
    <location>
        <begin position="28"/>
        <end position="107"/>
    </location>
</feature>
<dbReference type="InterPro" id="IPR036034">
    <property type="entry name" value="PDZ_sf"/>
</dbReference>
<evidence type="ECO:0000313" key="4">
    <source>
        <dbReference type="Proteomes" id="UP000267096"/>
    </source>
</evidence>
<organism evidence="3 4">
    <name type="scientific">Anisakis simplex</name>
    <name type="common">Herring worm</name>
    <dbReference type="NCBI Taxonomy" id="6269"/>
    <lineage>
        <taxon>Eukaryota</taxon>
        <taxon>Metazoa</taxon>
        <taxon>Ecdysozoa</taxon>
        <taxon>Nematoda</taxon>
        <taxon>Chromadorea</taxon>
        <taxon>Rhabditida</taxon>
        <taxon>Spirurina</taxon>
        <taxon>Ascaridomorpha</taxon>
        <taxon>Ascaridoidea</taxon>
        <taxon>Anisakidae</taxon>
        <taxon>Anisakis</taxon>
        <taxon>Anisakis simplex complex</taxon>
    </lineage>
</organism>
<dbReference type="GO" id="GO:0005886">
    <property type="term" value="C:plasma membrane"/>
    <property type="evidence" value="ECO:0007669"/>
    <property type="project" value="TreeGrafter"/>
</dbReference>
<dbReference type="PANTHER" id="PTHR12345">
    <property type="entry name" value="SYNTENIN RELATED"/>
    <property type="match status" value="1"/>
</dbReference>
<keyword evidence="1" id="KW-0677">Repeat</keyword>
<dbReference type="Gene3D" id="2.30.42.10">
    <property type="match status" value="2"/>
</dbReference>
<dbReference type="PANTHER" id="PTHR12345:SF3">
    <property type="entry name" value="PDZ DOMAIN-CONTAINING PROTEIN"/>
    <property type="match status" value="1"/>
</dbReference>
<accession>A0A3P6N3G5</accession>
<dbReference type="InterPro" id="IPR001478">
    <property type="entry name" value="PDZ"/>
</dbReference>
<dbReference type="Proteomes" id="UP000267096">
    <property type="component" value="Unassembled WGS sequence"/>
</dbReference>
<sequence>MRTPAMIAPITSQSTGFFRANVTHCVRQAMLAKDRNGKYGMRFRSINKGIFVQFVADGSPAAYAGIRFGDQILKLNDTEVIGMTADKAMDLMTNTKNPQQLLVTFRDRASSSLGHSFSFAANQLIVRKSIQQYQFIDCYRPFERTITLHRDSSGNFGFTHKENLITAIAKDSSASRNGLLIQHRIIEIDGRNVIAYK</sequence>